<name>A0A6V8MEA0_9BACT</name>
<protein>
    <submittedName>
        <fullName evidence="2">Uncharacterized protein</fullName>
    </submittedName>
</protein>
<evidence type="ECO:0000313" key="2">
    <source>
        <dbReference type="EMBL" id="GFO58153.1"/>
    </source>
</evidence>
<organism evidence="2 3">
    <name type="scientific">Geomonas silvestris</name>
    <dbReference type="NCBI Taxonomy" id="2740184"/>
    <lineage>
        <taxon>Bacteria</taxon>
        <taxon>Pseudomonadati</taxon>
        <taxon>Thermodesulfobacteriota</taxon>
        <taxon>Desulfuromonadia</taxon>
        <taxon>Geobacterales</taxon>
        <taxon>Geobacteraceae</taxon>
        <taxon>Geomonas</taxon>
    </lineage>
</organism>
<keyword evidence="1" id="KW-0812">Transmembrane</keyword>
<dbReference type="Proteomes" id="UP000556026">
    <property type="component" value="Unassembled WGS sequence"/>
</dbReference>
<dbReference type="EMBL" id="BLXX01000001">
    <property type="protein sequence ID" value="GFO58153.1"/>
    <property type="molecule type" value="Genomic_DNA"/>
</dbReference>
<evidence type="ECO:0000313" key="3">
    <source>
        <dbReference type="Proteomes" id="UP000556026"/>
    </source>
</evidence>
<accession>A0A6V8MEA0</accession>
<reference evidence="3" key="1">
    <citation type="submission" date="2020-06" db="EMBL/GenBank/DDBJ databases">
        <title>Draft genomic sequence of Geomonas sp. Red330.</title>
        <authorList>
            <person name="Itoh H."/>
            <person name="Zhenxing X."/>
            <person name="Ushijima N."/>
            <person name="Masuda Y."/>
            <person name="Shiratori Y."/>
            <person name="Senoo K."/>
        </authorList>
    </citation>
    <scope>NUCLEOTIDE SEQUENCE [LARGE SCALE GENOMIC DNA]</scope>
    <source>
        <strain evidence="3">Red330</strain>
    </source>
</reference>
<sequence>MTIVQLLDKLPKWFLIGVLLLVIAVLGYLDYLVADYSMLIFYAVPVAVSGWFAEDLGVVFTALASGLARGISDYFTYSNKTLGYSNSVEDTLFLLIAGLLISNVRRILEEEKRESR</sequence>
<dbReference type="RefSeq" id="WP_183352996.1">
    <property type="nucleotide sequence ID" value="NZ_BLXX01000001.1"/>
</dbReference>
<feature type="transmembrane region" description="Helical" evidence="1">
    <location>
        <begin position="13"/>
        <end position="33"/>
    </location>
</feature>
<gene>
    <name evidence="2" type="ORF">GMST_04780</name>
</gene>
<comment type="caution">
    <text evidence="2">The sequence shown here is derived from an EMBL/GenBank/DDBJ whole genome shotgun (WGS) entry which is preliminary data.</text>
</comment>
<proteinExistence type="predicted"/>
<keyword evidence="1" id="KW-1133">Transmembrane helix</keyword>
<evidence type="ECO:0000256" key="1">
    <source>
        <dbReference type="SAM" id="Phobius"/>
    </source>
</evidence>
<keyword evidence="1" id="KW-0472">Membrane</keyword>
<keyword evidence="3" id="KW-1185">Reference proteome</keyword>
<dbReference type="AlphaFoldDB" id="A0A6V8MEA0"/>
<feature type="transmembrane region" description="Helical" evidence="1">
    <location>
        <begin position="40"/>
        <end position="71"/>
    </location>
</feature>